<sequence length="154" mass="17250">MDLLTQRMLDRFQHGVPVCARPYQAMAEELGCSEADILERLARLQETGALSRIGPVMEHSKAGSSSLVALAVPLADIEQVAAYINSLPEVNHNYEREHDYNLWFVLTGPSRSHLDAVLLDIHQHTGLEPLDLPMVKPHRIDLGFPMFQDSEVPQ</sequence>
<comment type="pathway">
    <text evidence="2">Porphyrin-containing compound metabolism.</text>
</comment>
<keyword evidence="11" id="KW-1185">Reference proteome</keyword>
<comment type="caution">
    <text evidence="10">The sequence shown here is derived from an EMBL/GenBank/DDBJ whole genome shotgun (WGS) entry which is preliminary data.</text>
</comment>
<evidence type="ECO:0000256" key="1">
    <source>
        <dbReference type="ARBA" id="ARBA00023239"/>
    </source>
</evidence>
<evidence type="ECO:0000256" key="5">
    <source>
        <dbReference type="ARBA" id="ARBA00023471"/>
    </source>
</evidence>
<feature type="domain" description="Siroheme decarboxylase AsnC-like ligand binding" evidence="8">
    <location>
        <begin position="64"/>
        <end position="130"/>
    </location>
</feature>
<dbReference type="OrthoDB" id="9806536at2"/>
<dbReference type="AlphaFoldDB" id="A0A4R6U173"/>
<evidence type="ECO:0000313" key="11">
    <source>
        <dbReference type="Proteomes" id="UP000294575"/>
    </source>
</evidence>
<evidence type="ECO:0000259" key="8">
    <source>
        <dbReference type="Pfam" id="PF17805"/>
    </source>
</evidence>
<dbReference type="Pfam" id="PF17805">
    <property type="entry name" value="AsnC_trans_reg2"/>
    <property type="match status" value="1"/>
</dbReference>
<evidence type="ECO:0000256" key="6">
    <source>
        <dbReference type="ARBA" id="ARBA00045291"/>
    </source>
</evidence>
<dbReference type="EMBL" id="SNYK01000005">
    <property type="protein sequence ID" value="TDQ38149.1"/>
    <property type="molecule type" value="Genomic_DNA"/>
</dbReference>
<dbReference type="Gene3D" id="3.30.70.3460">
    <property type="match status" value="1"/>
</dbReference>
<evidence type="ECO:0000256" key="7">
    <source>
        <dbReference type="ARBA" id="ARBA00048470"/>
    </source>
</evidence>
<dbReference type="InterPro" id="IPR053953">
    <property type="entry name" value="NirdL-like_HTH"/>
</dbReference>
<dbReference type="EC" id="4.1.1.111" evidence="5"/>
<dbReference type="GO" id="GO:0016829">
    <property type="term" value="F:lyase activity"/>
    <property type="evidence" value="ECO:0007669"/>
    <property type="project" value="UniProtKB-KW"/>
</dbReference>
<evidence type="ECO:0000259" key="9">
    <source>
        <dbReference type="Pfam" id="PF22451"/>
    </source>
</evidence>
<comment type="similarity">
    <text evidence="3">Belongs to the Ahb/Nir family.</text>
</comment>
<name>A0A4R6U173_9GAMM</name>
<dbReference type="Proteomes" id="UP000294575">
    <property type="component" value="Unassembled WGS sequence"/>
</dbReference>
<organism evidence="10 11">
    <name type="scientific">Thiopseudomonas denitrificans</name>
    <dbReference type="NCBI Taxonomy" id="1501432"/>
    <lineage>
        <taxon>Bacteria</taxon>
        <taxon>Pseudomonadati</taxon>
        <taxon>Pseudomonadota</taxon>
        <taxon>Gammaproteobacteria</taxon>
        <taxon>Pseudomonadales</taxon>
        <taxon>Pseudomonadaceae</taxon>
        <taxon>Thiopseudomonas</taxon>
    </lineage>
</organism>
<evidence type="ECO:0000256" key="3">
    <source>
        <dbReference type="ARBA" id="ARBA00023457"/>
    </source>
</evidence>
<dbReference type="InterPro" id="IPR050684">
    <property type="entry name" value="HTH-Siroheme_Decarb"/>
</dbReference>
<reference evidence="10 11" key="1">
    <citation type="submission" date="2019-03" db="EMBL/GenBank/DDBJ databases">
        <title>Genomic Encyclopedia of Type Strains, Phase IV (KMG-IV): sequencing the most valuable type-strain genomes for metagenomic binning, comparative biology and taxonomic classification.</title>
        <authorList>
            <person name="Goeker M."/>
        </authorList>
    </citation>
    <scope>NUCLEOTIDE SEQUENCE [LARGE SCALE GENOMIC DNA]</scope>
    <source>
        <strain evidence="10 11">DSM 28679</strain>
    </source>
</reference>
<dbReference type="RefSeq" id="WP_101497160.1">
    <property type="nucleotide sequence ID" value="NZ_LNJZ01000008.1"/>
</dbReference>
<comment type="subunit">
    <text evidence="4">Probably forms a complex composed of NirD, NirL, NirG and NirH. All proteins are required for the total conversion of siroheme to didecarboxysiroheme.</text>
</comment>
<dbReference type="PANTHER" id="PTHR43413:SF1">
    <property type="entry name" value="SIROHEME DECARBOXYLASE NIRL SUBUNIT"/>
    <property type="match status" value="1"/>
</dbReference>
<evidence type="ECO:0000256" key="4">
    <source>
        <dbReference type="ARBA" id="ARBA00023465"/>
    </source>
</evidence>
<accession>A0A4R6U173</accession>
<evidence type="ECO:0000256" key="2">
    <source>
        <dbReference type="ARBA" id="ARBA00023444"/>
    </source>
</evidence>
<protein>
    <recommendedName>
        <fullName evidence="5">siroheme decarboxylase</fullName>
        <ecNumber evidence="5">4.1.1.111</ecNumber>
    </recommendedName>
</protein>
<comment type="catalytic activity">
    <reaction evidence="7">
        <text>siroheme + 2 H(+) = 12,18-didecarboxysiroheme + 2 CO2</text>
        <dbReference type="Rhea" id="RHEA:19093"/>
        <dbReference type="ChEBI" id="CHEBI:15378"/>
        <dbReference type="ChEBI" id="CHEBI:16526"/>
        <dbReference type="ChEBI" id="CHEBI:60052"/>
        <dbReference type="ChEBI" id="CHEBI:140497"/>
        <dbReference type="EC" id="4.1.1.111"/>
    </reaction>
</comment>
<dbReference type="Gene3D" id="1.10.10.10">
    <property type="entry name" value="Winged helix-like DNA-binding domain superfamily/Winged helix DNA-binding domain"/>
    <property type="match status" value="1"/>
</dbReference>
<dbReference type="InterPro" id="IPR040523">
    <property type="entry name" value="AsnC_trans_reg2"/>
</dbReference>
<proteinExistence type="inferred from homology"/>
<gene>
    <name evidence="10" type="ORF">DFQ45_10560</name>
</gene>
<dbReference type="PANTHER" id="PTHR43413">
    <property type="entry name" value="TRANSCRIPTIONAL REGULATOR, ASNC FAMILY"/>
    <property type="match status" value="1"/>
</dbReference>
<dbReference type="Pfam" id="PF22451">
    <property type="entry name" value="NirdL-like_HTH"/>
    <property type="match status" value="1"/>
</dbReference>
<dbReference type="InterPro" id="IPR036388">
    <property type="entry name" value="WH-like_DNA-bd_sf"/>
</dbReference>
<comment type="function">
    <text evidence="6">Involved in heme d1 biosynthesis. Catalyzes the decarboxylation of siroheme into didecarboxysiroheme.</text>
</comment>
<evidence type="ECO:0000313" key="10">
    <source>
        <dbReference type="EMBL" id="TDQ38149.1"/>
    </source>
</evidence>
<keyword evidence="1" id="KW-0456">Lyase</keyword>
<feature type="domain" description="Siroheme decarboxylase NirL-like HTH" evidence="9">
    <location>
        <begin position="6"/>
        <end position="49"/>
    </location>
</feature>